<dbReference type="PANTHER" id="PTHR42980">
    <property type="entry name" value="2-OXOISOVALERATE DEHYDROGENASE SUBUNIT BETA-RELATED"/>
    <property type="match status" value="1"/>
</dbReference>
<dbReference type="GO" id="GO:0005759">
    <property type="term" value="C:mitochondrial matrix"/>
    <property type="evidence" value="ECO:0007669"/>
    <property type="project" value="UniProtKB-SubCell"/>
</dbReference>
<evidence type="ECO:0000259" key="9">
    <source>
        <dbReference type="SMART" id="SM00861"/>
    </source>
</evidence>
<keyword evidence="4" id="KW-0809">Transit peptide</keyword>
<dbReference type="CDD" id="cd07036">
    <property type="entry name" value="TPP_PYR_E1-PDHc-beta_like"/>
    <property type="match status" value="1"/>
</dbReference>
<comment type="catalytic activity">
    <reaction evidence="7">
        <text>N(6)-[(R)-lipoyl]-L-lysyl-[protein] + 3-methyl-2-oxobutanoate + H(+) = N(6)-[(R)-S(8)-2-methylpropanoyldihydrolipoyl]-L-lysyl-[protein] + CO2</text>
        <dbReference type="Rhea" id="RHEA:13457"/>
        <dbReference type="Rhea" id="RHEA-COMP:10474"/>
        <dbReference type="Rhea" id="RHEA-COMP:10497"/>
        <dbReference type="ChEBI" id="CHEBI:11851"/>
        <dbReference type="ChEBI" id="CHEBI:15378"/>
        <dbReference type="ChEBI" id="CHEBI:16526"/>
        <dbReference type="ChEBI" id="CHEBI:83099"/>
        <dbReference type="ChEBI" id="CHEBI:83142"/>
        <dbReference type="EC" id="1.2.4.4"/>
    </reaction>
    <physiologicalReaction direction="left-to-right" evidence="7">
        <dbReference type="Rhea" id="RHEA:13458"/>
    </physiologicalReaction>
</comment>
<evidence type="ECO:0000256" key="4">
    <source>
        <dbReference type="ARBA" id="ARBA00022946"/>
    </source>
</evidence>
<keyword evidence="11" id="KW-1185">Reference proteome</keyword>
<comment type="cofactor">
    <cofactor evidence="1">
        <name>thiamine diphosphate</name>
        <dbReference type="ChEBI" id="CHEBI:58937"/>
    </cofactor>
</comment>
<evidence type="ECO:0000256" key="6">
    <source>
        <dbReference type="ARBA" id="ARBA00023128"/>
    </source>
</evidence>
<gene>
    <name evidence="10" type="ORF">IV203_021167</name>
</gene>
<dbReference type="OrthoDB" id="878at2759"/>
<organism evidence="10 11">
    <name type="scientific">Nitzschia inconspicua</name>
    <dbReference type="NCBI Taxonomy" id="303405"/>
    <lineage>
        <taxon>Eukaryota</taxon>
        <taxon>Sar</taxon>
        <taxon>Stramenopiles</taxon>
        <taxon>Ochrophyta</taxon>
        <taxon>Bacillariophyta</taxon>
        <taxon>Bacillariophyceae</taxon>
        <taxon>Bacillariophycidae</taxon>
        <taxon>Bacillariales</taxon>
        <taxon>Bacillariaceae</taxon>
        <taxon>Nitzschia</taxon>
    </lineage>
</organism>
<keyword evidence="6" id="KW-0496">Mitochondrion</keyword>
<keyword evidence="5" id="KW-0560">Oxidoreductase</keyword>
<proteinExistence type="predicted"/>
<evidence type="ECO:0000313" key="10">
    <source>
        <dbReference type="EMBL" id="KAG7343222.1"/>
    </source>
</evidence>
<dbReference type="GO" id="GO:0007584">
    <property type="term" value="P:response to nutrient"/>
    <property type="evidence" value="ECO:0007669"/>
    <property type="project" value="TreeGrafter"/>
</dbReference>
<dbReference type="Pfam" id="PF02780">
    <property type="entry name" value="Transketolase_C"/>
    <property type="match status" value="1"/>
</dbReference>
<evidence type="ECO:0000256" key="7">
    <source>
        <dbReference type="ARBA" id="ARBA00051764"/>
    </source>
</evidence>
<dbReference type="PANTHER" id="PTHR42980:SF1">
    <property type="entry name" value="2-OXOISOVALERATE DEHYDROGENASE SUBUNIT BETA, MITOCHONDRIAL"/>
    <property type="match status" value="1"/>
</dbReference>
<evidence type="ECO:0000256" key="5">
    <source>
        <dbReference type="ARBA" id="ARBA00023002"/>
    </source>
</evidence>
<reference evidence="10" key="1">
    <citation type="journal article" date="2021" name="Sci. Rep.">
        <title>Diploid genomic architecture of Nitzschia inconspicua, an elite biomass production diatom.</title>
        <authorList>
            <person name="Oliver A."/>
            <person name="Podell S."/>
            <person name="Pinowska A."/>
            <person name="Traller J.C."/>
            <person name="Smith S.R."/>
            <person name="McClure R."/>
            <person name="Beliaev A."/>
            <person name="Bohutskyi P."/>
            <person name="Hill E.A."/>
            <person name="Rabines A."/>
            <person name="Zheng H."/>
            <person name="Allen L.Z."/>
            <person name="Kuo A."/>
            <person name="Grigoriev I.V."/>
            <person name="Allen A.E."/>
            <person name="Hazlebeck D."/>
            <person name="Allen E.E."/>
        </authorList>
    </citation>
    <scope>NUCLEOTIDE SEQUENCE</scope>
    <source>
        <strain evidence="10">Hildebrandi</strain>
    </source>
</reference>
<dbReference type="InterPro" id="IPR033248">
    <property type="entry name" value="Transketolase_C"/>
</dbReference>
<comment type="caution">
    <text evidence="10">The sequence shown here is derived from an EMBL/GenBank/DDBJ whole genome shotgun (WGS) entry which is preliminary data.</text>
</comment>
<comment type="subcellular location">
    <subcellularLocation>
        <location evidence="2">Mitochondrion matrix</location>
    </subcellularLocation>
</comment>
<dbReference type="Proteomes" id="UP000693970">
    <property type="component" value="Unassembled WGS sequence"/>
</dbReference>
<dbReference type="SMART" id="SM00861">
    <property type="entry name" value="Transket_pyr"/>
    <property type="match status" value="1"/>
</dbReference>
<dbReference type="AlphaFoldDB" id="A0A9K3KGN2"/>
<dbReference type="GO" id="GO:0009083">
    <property type="term" value="P:branched-chain amino acid catabolic process"/>
    <property type="evidence" value="ECO:0007669"/>
    <property type="project" value="TreeGrafter"/>
</dbReference>
<dbReference type="GO" id="GO:0003863">
    <property type="term" value="F:branched-chain 2-oxo acid dehydrogenase activity"/>
    <property type="evidence" value="ECO:0007669"/>
    <property type="project" value="UniProtKB-EC"/>
</dbReference>
<dbReference type="InterPro" id="IPR005475">
    <property type="entry name" value="Transketolase-like_Pyr-bd"/>
</dbReference>
<dbReference type="FunFam" id="3.40.50.920:FF:000004">
    <property type="entry name" value="2-oxoisovalerate dehydrogenase subunit beta 1, mitochondrial"/>
    <property type="match status" value="1"/>
</dbReference>
<protein>
    <recommendedName>
        <fullName evidence="3">3-methyl-2-oxobutanoate dehydrogenase (2-methylpropanoyl-transferring)</fullName>
        <ecNumber evidence="3">1.2.4.4</ecNumber>
    </recommendedName>
    <alternativeName>
        <fullName evidence="8">Branched-chain alpha-keto acid dehydrogenase E1 component beta chain</fullName>
    </alternativeName>
</protein>
<dbReference type="FunFam" id="3.40.50.970:FF:000001">
    <property type="entry name" value="Pyruvate dehydrogenase E1 beta subunit"/>
    <property type="match status" value="1"/>
</dbReference>
<evidence type="ECO:0000256" key="1">
    <source>
        <dbReference type="ARBA" id="ARBA00001964"/>
    </source>
</evidence>
<evidence type="ECO:0000313" key="11">
    <source>
        <dbReference type="Proteomes" id="UP000693970"/>
    </source>
</evidence>
<dbReference type="EMBL" id="JAGRRH010000024">
    <property type="protein sequence ID" value="KAG7343222.1"/>
    <property type="molecule type" value="Genomic_DNA"/>
</dbReference>
<dbReference type="Pfam" id="PF02779">
    <property type="entry name" value="Transket_pyr"/>
    <property type="match status" value="1"/>
</dbReference>
<sequence>MPCLFPTRISACILHQNRRNFRYVLCSPSPSSITSTFAVSNSRSLSSISLSPATVDDFQAGNTQRMNLFTAINNAMSIALQKDESAVVFGEDVAFGGVFRCTQGLREKFGEDRVFNTPLSENGIAGFAIGYASMSGTAIGEIQFADYIFPAFDQIVNEMAKFRYRSGNQWNCGGVTLRSPVGAVGHGGHYHSQSPEAYLAHTPGIVVVMPRGPKAAKGLLLSSIRSKDPVVFLEPKALYRAAVEDVPVDDYELELGKAEILQEGSDVTVLGWGGHLQVLQQAVDLAKERDGISCELIDLQTIVPWDVDCIAHSVRKTGKLIVSHEAPITCGFGAEIVATIQKECFYSLECPIQRVCGYDTPFPLVFEKYYIPDKLKNYEAIKSAMEFSN</sequence>
<evidence type="ECO:0000256" key="2">
    <source>
        <dbReference type="ARBA" id="ARBA00004305"/>
    </source>
</evidence>
<reference evidence="10" key="2">
    <citation type="submission" date="2021-04" db="EMBL/GenBank/DDBJ databases">
        <authorList>
            <person name="Podell S."/>
        </authorList>
    </citation>
    <scope>NUCLEOTIDE SEQUENCE</scope>
    <source>
        <strain evidence="10">Hildebrandi</strain>
    </source>
</reference>
<evidence type="ECO:0000256" key="8">
    <source>
        <dbReference type="ARBA" id="ARBA00082400"/>
    </source>
</evidence>
<accession>A0A9K3KGN2</accession>
<dbReference type="EC" id="1.2.4.4" evidence="3"/>
<evidence type="ECO:0000256" key="3">
    <source>
        <dbReference type="ARBA" id="ARBA00012277"/>
    </source>
</evidence>
<feature type="domain" description="Transketolase-like pyrimidine-binding" evidence="9">
    <location>
        <begin position="66"/>
        <end position="241"/>
    </location>
</feature>
<name>A0A9K3KGN2_9STRA</name>